<dbReference type="GO" id="GO:0000462">
    <property type="term" value="P:maturation of SSU-rRNA from tricistronic rRNA transcript (SSU-rRNA, 5.8S rRNA, LSU-rRNA)"/>
    <property type="evidence" value="ECO:0007669"/>
    <property type="project" value="TreeGrafter"/>
</dbReference>
<dbReference type="Proteomes" id="UP000803844">
    <property type="component" value="Unassembled WGS sequence"/>
</dbReference>
<feature type="region of interest" description="Disordered" evidence="1">
    <location>
        <begin position="39"/>
        <end position="184"/>
    </location>
</feature>
<dbReference type="GO" id="GO:0005730">
    <property type="term" value="C:nucleolus"/>
    <property type="evidence" value="ECO:0007669"/>
    <property type="project" value="TreeGrafter"/>
</dbReference>
<dbReference type="RefSeq" id="XP_040781068.1">
    <property type="nucleotide sequence ID" value="XM_040916528.1"/>
</dbReference>
<dbReference type="InterPro" id="IPR053030">
    <property type="entry name" value="Ribosomal_biogenesis_FAF1-like"/>
</dbReference>
<dbReference type="PANTHER" id="PTHR28096:SF1">
    <property type="entry name" value="PROTEIN FAF1"/>
    <property type="match status" value="1"/>
</dbReference>
<dbReference type="AlphaFoldDB" id="A0A9P4YAU1"/>
<accession>A0A9P4YAU1</accession>
<evidence type="ECO:0000313" key="2">
    <source>
        <dbReference type="EMBL" id="KAF3770107.1"/>
    </source>
</evidence>
<gene>
    <name evidence="2" type="ORF">M406DRAFT_248389</name>
</gene>
<name>A0A9P4YAU1_CRYP1</name>
<proteinExistence type="predicted"/>
<dbReference type="EMBL" id="MU032344">
    <property type="protein sequence ID" value="KAF3770107.1"/>
    <property type="molecule type" value="Genomic_DNA"/>
</dbReference>
<feature type="compositionally biased region" description="Acidic residues" evidence="1">
    <location>
        <begin position="170"/>
        <end position="179"/>
    </location>
</feature>
<keyword evidence="3" id="KW-1185">Reference proteome</keyword>
<comment type="caution">
    <text evidence="2">The sequence shown here is derived from an EMBL/GenBank/DDBJ whole genome shotgun (WGS) entry which is preliminary data.</text>
</comment>
<organism evidence="2 3">
    <name type="scientific">Cryphonectria parasitica (strain ATCC 38755 / EP155)</name>
    <dbReference type="NCBI Taxonomy" id="660469"/>
    <lineage>
        <taxon>Eukaryota</taxon>
        <taxon>Fungi</taxon>
        <taxon>Dikarya</taxon>
        <taxon>Ascomycota</taxon>
        <taxon>Pezizomycotina</taxon>
        <taxon>Sordariomycetes</taxon>
        <taxon>Sordariomycetidae</taxon>
        <taxon>Diaporthales</taxon>
        <taxon>Cryphonectriaceae</taxon>
        <taxon>Cryphonectria-Endothia species complex</taxon>
        <taxon>Cryphonectria</taxon>
    </lineage>
</organism>
<feature type="compositionally biased region" description="Basic and acidic residues" evidence="1">
    <location>
        <begin position="155"/>
        <end position="169"/>
    </location>
</feature>
<evidence type="ECO:0000313" key="3">
    <source>
        <dbReference type="Proteomes" id="UP000803844"/>
    </source>
</evidence>
<feature type="region of interest" description="Disordered" evidence="1">
    <location>
        <begin position="1"/>
        <end position="24"/>
    </location>
</feature>
<sequence length="348" mass="37570">MPSAAVLGKRKRRPAQKAQDETDAAALEDVQAIFRKHFEAQFAPLDDEVEEGTSTKDEEGDEDGIEDMRSDSSGSGGDDDDVDEWGGLSGEDDSESADSDGGDDEGSEASDNSQAGTSKVEVVDHSRPLAVSALHPSNAIMSKREMRAFLSSRPPEPDLTSKPKTKPGDQEDDNDDPQNEDSKTLLANDLALQRLISESHILSASNPFNSVGSSGLAGGGGVGGKTFTQGRTRALTTDLRIQKLGSKESIFTQRKMPMGMRKGINAAKDSKEAKRRREAKENGIILEKPVDKAGKKKGRSKGRGGLAVDMPGMGRFSGGELKLSKREVRAVEMEGKKPEFGRKRRRRR</sequence>
<evidence type="ECO:0008006" key="4">
    <source>
        <dbReference type="Google" id="ProtNLM"/>
    </source>
</evidence>
<reference evidence="2" key="1">
    <citation type="journal article" date="2020" name="Phytopathology">
        <title>Genome sequence of the chestnut blight fungus Cryphonectria parasitica EP155: A fundamental resource for an archetypical invasive plant pathogen.</title>
        <authorList>
            <person name="Crouch J.A."/>
            <person name="Dawe A."/>
            <person name="Aerts A."/>
            <person name="Barry K."/>
            <person name="Churchill A.C.L."/>
            <person name="Grimwood J."/>
            <person name="Hillman B."/>
            <person name="Milgroom M.G."/>
            <person name="Pangilinan J."/>
            <person name="Smith M."/>
            <person name="Salamov A."/>
            <person name="Schmutz J."/>
            <person name="Yadav J."/>
            <person name="Grigoriev I.V."/>
            <person name="Nuss D."/>
        </authorList>
    </citation>
    <scope>NUCLEOTIDE SEQUENCE</scope>
    <source>
        <strain evidence="2">EP155</strain>
    </source>
</reference>
<dbReference type="PANTHER" id="PTHR28096">
    <property type="entry name" value="PROTEIN FAF1"/>
    <property type="match status" value="1"/>
</dbReference>
<evidence type="ECO:0000256" key="1">
    <source>
        <dbReference type="SAM" id="MobiDB-lite"/>
    </source>
</evidence>
<feature type="compositionally biased region" description="Acidic residues" evidence="1">
    <location>
        <begin position="77"/>
        <end position="108"/>
    </location>
</feature>
<protein>
    <recommendedName>
        <fullName evidence="4">Protein FAF1</fullName>
    </recommendedName>
</protein>
<dbReference type="GeneID" id="63833657"/>
<feature type="region of interest" description="Disordered" evidence="1">
    <location>
        <begin position="246"/>
        <end position="348"/>
    </location>
</feature>
<dbReference type="OrthoDB" id="5556956at2759"/>
<feature type="compositionally biased region" description="Basic and acidic residues" evidence="1">
    <location>
        <begin position="322"/>
        <end position="341"/>
    </location>
</feature>